<dbReference type="EMBL" id="CM004475">
    <property type="protein sequence ID" value="OCT78046.1"/>
    <property type="molecule type" value="Genomic_DNA"/>
</dbReference>
<dbReference type="Proteomes" id="UP000694892">
    <property type="component" value="Chromosome 5S"/>
</dbReference>
<dbReference type="AlphaFoldDB" id="A0A974HHU2"/>
<dbReference type="PANTHER" id="PTHR11444">
    <property type="entry name" value="ASPARTATEAMMONIA/ARGININOSUCCINATE/ADENYLOSUCCINATE LYASE"/>
    <property type="match status" value="1"/>
</dbReference>
<organism evidence="1 2">
    <name type="scientific">Xenopus laevis</name>
    <name type="common">African clawed frog</name>
    <dbReference type="NCBI Taxonomy" id="8355"/>
    <lineage>
        <taxon>Eukaryota</taxon>
        <taxon>Metazoa</taxon>
        <taxon>Chordata</taxon>
        <taxon>Craniata</taxon>
        <taxon>Vertebrata</taxon>
        <taxon>Euteleostomi</taxon>
        <taxon>Amphibia</taxon>
        <taxon>Batrachia</taxon>
        <taxon>Anura</taxon>
        <taxon>Pipoidea</taxon>
        <taxon>Pipidae</taxon>
        <taxon>Xenopodinae</taxon>
        <taxon>Xenopus</taxon>
        <taxon>Xenopus</taxon>
    </lineage>
</organism>
<dbReference type="InterPro" id="IPR005677">
    <property type="entry name" value="Fum_hydII"/>
</dbReference>
<dbReference type="GO" id="GO:0004333">
    <property type="term" value="F:fumarate hydratase activity"/>
    <property type="evidence" value="ECO:0007669"/>
    <property type="project" value="InterPro"/>
</dbReference>
<dbReference type="Gene3D" id="1.10.275.10">
    <property type="entry name" value="Fumarase/aspartase (N-terminal domain)"/>
    <property type="match status" value="1"/>
</dbReference>
<dbReference type="GO" id="GO:0006099">
    <property type="term" value="P:tricarboxylic acid cycle"/>
    <property type="evidence" value="ECO:0007669"/>
    <property type="project" value="TreeGrafter"/>
</dbReference>
<proteinExistence type="predicted"/>
<sequence>MYRCLSSLRRAAHYRKQLSALALQSLTVKRGRMASSYRIESDTFGELKVPNDKYYGAQTVRSTMNFKIGDVTERMPVRM</sequence>
<dbReference type="InterPro" id="IPR024083">
    <property type="entry name" value="Fumarase/histidase_N"/>
</dbReference>
<dbReference type="SUPFAM" id="SSF48557">
    <property type="entry name" value="L-aspartase-like"/>
    <property type="match status" value="1"/>
</dbReference>
<accession>A0A974HHU2</accession>
<evidence type="ECO:0000313" key="2">
    <source>
        <dbReference type="Proteomes" id="UP000694892"/>
    </source>
</evidence>
<dbReference type="GO" id="GO:0006108">
    <property type="term" value="P:malate metabolic process"/>
    <property type="evidence" value="ECO:0007669"/>
    <property type="project" value="TreeGrafter"/>
</dbReference>
<dbReference type="PANTHER" id="PTHR11444:SF1">
    <property type="entry name" value="FUMARATE HYDRATASE, MITOCHONDRIAL"/>
    <property type="match status" value="1"/>
</dbReference>
<reference evidence="2" key="1">
    <citation type="journal article" date="2016" name="Nature">
        <title>Genome evolution in the allotetraploid frog Xenopus laevis.</title>
        <authorList>
            <person name="Session A.M."/>
            <person name="Uno Y."/>
            <person name="Kwon T."/>
            <person name="Chapman J.A."/>
            <person name="Toyoda A."/>
            <person name="Takahashi S."/>
            <person name="Fukui A."/>
            <person name="Hikosaka A."/>
            <person name="Suzuki A."/>
            <person name="Kondo M."/>
            <person name="van Heeringen S.J."/>
            <person name="Quigley I."/>
            <person name="Heinz S."/>
            <person name="Ogino H."/>
            <person name="Ochi H."/>
            <person name="Hellsten U."/>
            <person name="Lyons J.B."/>
            <person name="Simakov O."/>
            <person name="Putnam N."/>
            <person name="Stites J."/>
            <person name="Kuroki Y."/>
            <person name="Tanaka T."/>
            <person name="Michiue T."/>
            <person name="Watanabe M."/>
            <person name="Bogdanovic O."/>
            <person name="Lister R."/>
            <person name="Georgiou G."/>
            <person name="Paranjpe S.S."/>
            <person name="van Kruijsbergen I."/>
            <person name="Shu S."/>
            <person name="Carlson J."/>
            <person name="Kinoshita T."/>
            <person name="Ohta Y."/>
            <person name="Mawaribuchi S."/>
            <person name="Jenkins J."/>
            <person name="Grimwood J."/>
            <person name="Schmutz J."/>
            <person name="Mitros T."/>
            <person name="Mozaffari S.V."/>
            <person name="Suzuki Y."/>
            <person name="Haramoto Y."/>
            <person name="Yamamoto T.S."/>
            <person name="Takagi C."/>
            <person name="Heald R."/>
            <person name="Miller K."/>
            <person name="Haudenschild C."/>
            <person name="Kitzman J."/>
            <person name="Nakayama T."/>
            <person name="Izutsu Y."/>
            <person name="Robert J."/>
            <person name="Fortriede J."/>
            <person name="Burns K."/>
            <person name="Lotay V."/>
            <person name="Karimi K."/>
            <person name="Yasuoka Y."/>
            <person name="Dichmann D.S."/>
            <person name="Flajnik M.F."/>
            <person name="Houston D.W."/>
            <person name="Shendure J."/>
            <person name="DuPasquier L."/>
            <person name="Vize P.D."/>
            <person name="Zorn A.M."/>
            <person name="Ito M."/>
            <person name="Marcotte E.M."/>
            <person name="Wallingford J.B."/>
            <person name="Ito Y."/>
            <person name="Asashima M."/>
            <person name="Ueno N."/>
            <person name="Matsuda Y."/>
            <person name="Veenstra G.J."/>
            <person name="Fujiyama A."/>
            <person name="Harland R.M."/>
            <person name="Taira M."/>
            <person name="Rokhsar D.S."/>
        </authorList>
    </citation>
    <scope>NUCLEOTIDE SEQUENCE [LARGE SCALE GENOMIC DNA]</scope>
    <source>
        <strain evidence="2">J</strain>
    </source>
</reference>
<evidence type="ECO:0008006" key="3">
    <source>
        <dbReference type="Google" id="ProtNLM"/>
    </source>
</evidence>
<gene>
    <name evidence="1" type="ORF">XELAEV_18029143mg</name>
</gene>
<dbReference type="GO" id="GO:0005739">
    <property type="term" value="C:mitochondrion"/>
    <property type="evidence" value="ECO:0007669"/>
    <property type="project" value="TreeGrafter"/>
</dbReference>
<dbReference type="InterPro" id="IPR008948">
    <property type="entry name" value="L-Aspartase-like"/>
</dbReference>
<protein>
    <recommendedName>
        <fullName evidence="3">Fumarate lyase N-terminal domain-containing protein</fullName>
    </recommendedName>
</protein>
<name>A0A974HHU2_XENLA</name>
<dbReference type="GO" id="GO:0006106">
    <property type="term" value="P:fumarate metabolic process"/>
    <property type="evidence" value="ECO:0007669"/>
    <property type="project" value="InterPro"/>
</dbReference>
<evidence type="ECO:0000313" key="1">
    <source>
        <dbReference type="EMBL" id="OCT78046.1"/>
    </source>
</evidence>